<keyword evidence="3" id="KW-1185">Reference proteome</keyword>
<reference evidence="2 3" key="1">
    <citation type="submission" date="2019-03" db="EMBL/GenBank/DDBJ databases">
        <title>First draft genome of Liparis tanakae, snailfish: a comprehensive survey of snailfish specific genes.</title>
        <authorList>
            <person name="Kim W."/>
            <person name="Song I."/>
            <person name="Jeong J.-H."/>
            <person name="Kim D."/>
            <person name="Kim S."/>
            <person name="Ryu S."/>
            <person name="Song J.Y."/>
            <person name="Lee S.K."/>
        </authorList>
    </citation>
    <scope>NUCLEOTIDE SEQUENCE [LARGE SCALE GENOMIC DNA]</scope>
    <source>
        <tissue evidence="2">Muscle</tissue>
    </source>
</reference>
<feature type="compositionally biased region" description="Low complexity" evidence="1">
    <location>
        <begin position="116"/>
        <end position="139"/>
    </location>
</feature>
<name>A0A4Z2FHS0_9TELE</name>
<feature type="region of interest" description="Disordered" evidence="1">
    <location>
        <begin position="111"/>
        <end position="145"/>
    </location>
</feature>
<dbReference type="EMBL" id="SRLO01001187">
    <property type="protein sequence ID" value="TNN40471.1"/>
    <property type="molecule type" value="Genomic_DNA"/>
</dbReference>
<dbReference type="Proteomes" id="UP000314294">
    <property type="component" value="Unassembled WGS sequence"/>
</dbReference>
<proteinExistence type="predicted"/>
<comment type="caution">
    <text evidence="2">The sequence shown here is derived from an EMBL/GenBank/DDBJ whole genome shotgun (WGS) entry which is preliminary data.</text>
</comment>
<accession>A0A4Z2FHS0</accession>
<evidence type="ECO:0000313" key="2">
    <source>
        <dbReference type="EMBL" id="TNN40471.1"/>
    </source>
</evidence>
<dbReference type="AlphaFoldDB" id="A0A4Z2FHS0"/>
<gene>
    <name evidence="2" type="ORF">EYF80_049371</name>
</gene>
<organism evidence="2 3">
    <name type="scientific">Liparis tanakae</name>
    <name type="common">Tanaka's snailfish</name>
    <dbReference type="NCBI Taxonomy" id="230148"/>
    <lineage>
        <taxon>Eukaryota</taxon>
        <taxon>Metazoa</taxon>
        <taxon>Chordata</taxon>
        <taxon>Craniata</taxon>
        <taxon>Vertebrata</taxon>
        <taxon>Euteleostomi</taxon>
        <taxon>Actinopterygii</taxon>
        <taxon>Neopterygii</taxon>
        <taxon>Teleostei</taxon>
        <taxon>Neoteleostei</taxon>
        <taxon>Acanthomorphata</taxon>
        <taxon>Eupercaria</taxon>
        <taxon>Perciformes</taxon>
        <taxon>Cottioidei</taxon>
        <taxon>Cottales</taxon>
        <taxon>Liparidae</taxon>
        <taxon>Liparis</taxon>
    </lineage>
</organism>
<evidence type="ECO:0000313" key="3">
    <source>
        <dbReference type="Proteomes" id="UP000314294"/>
    </source>
</evidence>
<sequence length="145" mass="14808">MYWNASQCCGRHVQPVNTSDIQIQTRSFSVITTDGNNGPNYENYSASKAAHAPLLYGAGGALDNSCIVGQLTCTISSTIPADTVPNPASKKGSRICSAMASSDSLGMFCTAERGPSSSSTSSSSFSSSASSAESLLSASMGSVSE</sequence>
<evidence type="ECO:0000256" key="1">
    <source>
        <dbReference type="SAM" id="MobiDB-lite"/>
    </source>
</evidence>
<protein>
    <submittedName>
        <fullName evidence="2">Uncharacterized protein</fullName>
    </submittedName>
</protein>